<evidence type="ECO:0000256" key="1">
    <source>
        <dbReference type="ARBA" id="ARBA00005187"/>
    </source>
</evidence>
<dbReference type="InterPro" id="IPR014729">
    <property type="entry name" value="Rossmann-like_a/b/a_fold"/>
</dbReference>
<dbReference type="Pfam" id="PF00733">
    <property type="entry name" value="Asn_synthase"/>
    <property type="match status" value="2"/>
</dbReference>
<sequence length="574" mass="61945">MSASRYLAYVRCAPAGSKGAATDQMSKVPLAVPINLWTSDPVVMIGTQGAIIGHLFTKALPSRRVKELNAAETNAAIITHGQSLIRDYWGSYVAIFQIAGGDIVIIRDPSGGLPAFWREIDGGIVIAPQVGTSPFAASDGISVDLDALLVHMWHPFHAGEQTCLCGVREIVPGGRLHIGPSKQRSDLLWQPWDYIAGRARLGPASIEHLRATVLDAIKTWAGEFASISSGLSGGLDSSIVCAGLAGATSSPRGFHMRWTDREGDETYYAQLVAQALDMPLDIYPYDLDAIDVEQPIVAHAARPLMTHYAQSTAKAQAMVAAQHNIAAFFTGHGGDNVFGMTHSIVPILDRYRDAAGAKAVIASIQDVSRLHDASYATILLHILRHLARGPRKAAQGTPGFLNIERLNAAKERIAIHPWLTPPEGLAPGAAAHIRALSRAVGYEGFHDRRFQPPTIAPLLAQSVMEVCLGIPSWQWVEGGIDRSMARRAFSSDLPPAITARRTKGGPAGFLDRYYWDNERKILSFLKSGFLAEHDLICAVPPPDAPSGRPAYDRADARRLLGLAGVESWARQWAG</sequence>
<gene>
    <name evidence="5" type="ORF">BV87_01470</name>
</gene>
<dbReference type="GO" id="GO:0006529">
    <property type="term" value="P:asparagine biosynthetic process"/>
    <property type="evidence" value="ECO:0007669"/>
    <property type="project" value="InterPro"/>
</dbReference>
<dbReference type="Proteomes" id="UP000037029">
    <property type="component" value="Chromosome"/>
</dbReference>
<proteinExistence type="predicted"/>
<evidence type="ECO:0000256" key="3">
    <source>
        <dbReference type="ARBA" id="ARBA00048741"/>
    </source>
</evidence>
<feature type="domain" description="Asparagine synthetase" evidence="4">
    <location>
        <begin position="456"/>
        <end position="505"/>
    </location>
</feature>
<dbReference type="PANTHER" id="PTHR43284">
    <property type="entry name" value="ASPARAGINE SYNTHETASE (GLUTAMINE-HYDROLYZING)"/>
    <property type="match status" value="1"/>
</dbReference>
<dbReference type="EMBL" id="CP020925">
    <property type="protein sequence ID" value="ATP17191.1"/>
    <property type="molecule type" value="Genomic_DNA"/>
</dbReference>
<feature type="domain" description="Asparagine synthetase" evidence="4">
    <location>
        <begin position="209"/>
        <end position="341"/>
    </location>
</feature>
<dbReference type="EC" id="6.3.5.4" evidence="2"/>
<evidence type="ECO:0000313" key="6">
    <source>
        <dbReference type="Proteomes" id="UP000037029"/>
    </source>
</evidence>
<dbReference type="InterPro" id="IPR001962">
    <property type="entry name" value="Asn_synthase"/>
</dbReference>
<evidence type="ECO:0000256" key="2">
    <source>
        <dbReference type="ARBA" id="ARBA00012737"/>
    </source>
</evidence>
<dbReference type="AlphaFoldDB" id="A0A0J9CW94"/>
<organism evidence="5 6">
    <name type="scientific">Sphingobium yanoikuyae</name>
    <name type="common">Sphingomonas yanoikuyae</name>
    <dbReference type="NCBI Taxonomy" id="13690"/>
    <lineage>
        <taxon>Bacteria</taxon>
        <taxon>Pseudomonadati</taxon>
        <taxon>Pseudomonadota</taxon>
        <taxon>Alphaproteobacteria</taxon>
        <taxon>Sphingomonadales</taxon>
        <taxon>Sphingomonadaceae</taxon>
        <taxon>Sphingobium</taxon>
    </lineage>
</organism>
<dbReference type="SUPFAM" id="SSF56235">
    <property type="entry name" value="N-terminal nucleophile aminohydrolases (Ntn hydrolases)"/>
    <property type="match status" value="1"/>
</dbReference>
<name>A0A0J9CW94_SPHYA</name>
<dbReference type="PANTHER" id="PTHR43284:SF1">
    <property type="entry name" value="ASPARAGINE SYNTHETASE"/>
    <property type="match status" value="1"/>
</dbReference>
<dbReference type="InterPro" id="IPR051786">
    <property type="entry name" value="ASN_synthetase/amidase"/>
</dbReference>
<protein>
    <recommendedName>
        <fullName evidence="2">asparagine synthase (glutamine-hydrolyzing)</fullName>
        <ecNumber evidence="2">6.3.5.4</ecNumber>
    </recommendedName>
</protein>
<dbReference type="GO" id="GO:0004066">
    <property type="term" value="F:asparagine synthase (glutamine-hydrolyzing) activity"/>
    <property type="evidence" value="ECO:0007669"/>
    <property type="project" value="UniProtKB-EC"/>
</dbReference>
<dbReference type="Gene3D" id="3.40.50.620">
    <property type="entry name" value="HUPs"/>
    <property type="match status" value="1"/>
</dbReference>
<evidence type="ECO:0000259" key="4">
    <source>
        <dbReference type="Pfam" id="PF00733"/>
    </source>
</evidence>
<comment type="catalytic activity">
    <reaction evidence="3">
        <text>L-aspartate + L-glutamine + ATP + H2O = L-asparagine + L-glutamate + AMP + diphosphate + H(+)</text>
        <dbReference type="Rhea" id="RHEA:12228"/>
        <dbReference type="ChEBI" id="CHEBI:15377"/>
        <dbReference type="ChEBI" id="CHEBI:15378"/>
        <dbReference type="ChEBI" id="CHEBI:29985"/>
        <dbReference type="ChEBI" id="CHEBI:29991"/>
        <dbReference type="ChEBI" id="CHEBI:30616"/>
        <dbReference type="ChEBI" id="CHEBI:33019"/>
        <dbReference type="ChEBI" id="CHEBI:58048"/>
        <dbReference type="ChEBI" id="CHEBI:58359"/>
        <dbReference type="ChEBI" id="CHEBI:456215"/>
        <dbReference type="EC" id="6.3.5.4"/>
    </reaction>
</comment>
<comment type="pathway">
    <text evidence="1">Amino-acid biosynthesis; L-asparagine biosynthesis; L-asparagine from L-aspartate (L-Gln route): step 1/1.</text>
</comment>
<evidence type="ECO:0000313" key="5">
    <source>
        <dbReference type="EMBL" id="ATP17191.1"/>
    </source>
</evidence>
<accession>A0A0J9CW94</accession>
<reference evidence="5 6" key="1">
    <citation type="submission" date="2017-04" db="EMBL/GenBank/DDBJ databases">
        <title>Characterization, genome and methylation analysis of a phthalic acid esters degrading strain Sphingobium yanoikuyae SHJ.</title>
        <authorList>
            <person name="Feng L."/>
        </authorList>
    </citation>
    <scope>NUCLEOTIDE SEQUENCE [LARGE SCALE GENOMIC DNA]</scope>
    <source>
        <strain evidence="5 6">SHJ</strain>
    </source>
</reference>
<dbReference type="InterPro" id="IPR029055">
    <property type="entry name" value="Ntn_hydrolases_N"/>
</dbReference>
<dbReference type="SUPFAM" id="SSF52402">
    <property type="entry name" value="Adenine nucleotide alpha hydrolases-like"/>
    <property type="match status" value="1"/>
</dbReference>